<dbReference type="InterPro" id="IPR025340">
    <property type="entry name" value="DUF4246"/>
</dbReference>
<proteinExistence type="predicted"/>
<evidence type="ECO:0000259" key="1">
    <source>
        <dbReference type="Pfam" id="PF14033"/>
    </source>
</evidence>
<name>A0AAD7M7Z2_MYCRO</name>
<evidence type="ECO:0000313" key="3">
    <source>
        <dbReference type="EMBL" id="KAJ7705346.1"/>
    </source>
</evidence>
<feature type="non-terminal residue" evidence="3">
    <location>
        <position position="1"/>
    </location>
</feature>
<reference evidence="3" key="1">
    <citation type="submission" date="2023-03" db="EMBL/GenBank/DDBJ databases">
        <title>Massive genome expansion in bonnet fungi (Mycena s.s.) driven by repeated elements and novel gene families across ecological guilds.</title>
        <authorList>
            <consortium name="Lawrence Berkeley National Laboratory"/>
            <person name="Harder C.B."/>
            <person name="Miyauchi S."/>
            <person name="Viragh M."/>
            <person name="Kuo A."/>
            <person name="Thoen E."/>
            <person name="Andreopoulos B."/>
            <person name="Lu D."/>
            <person name="Skrede I."/>
            <person name="Drula E."/>
            <person name="Henrissat B."/>
            <person name="Morin E."/>
            <person name="Kohler A."/>
            <person name="Barry K."/>
            <person name="LaButti K."/>
            <person name="Morin E."/>
            <person name="Salamov A."/>
            <person name="Lipzen A."/>
            <person name="Mereny Z."/>
            <person name="Hegedus B."/>
            <person name="Baldrian P."/>
            <person name="Stursova M."/>
            <person name="Weitz H."/>
            <person name="Taylor A."/>
            <person name="Grigoriev I.V."/>
            <person name="Nagy L.G."/>
            <person name="Martin F."/>
            <person name="Kauserud H."/>
        </authorList>
    </citation>
    <scope>NUCLEOTIDE SEQUENCE</scope>
    <source>
        <strain evidence="3">CBHHK067</strain>
    </source>
</reference>
<dbReference type="Pfam" id="PF21666">
    <property type="entry name" value="DUF4246_N"/>
    <property type="match status" value="1"/>
</dbReference>
<dbReference type="InterPro" id="IPR049207">
    <property type="entry name" value="DUF4246_N"/>
</dbReference>
<evidence type="ECO:0000259" key="2">
    <source>
        <dbReference type="Pfam" id="PF21666"/>
    </source>
</evidence>
<dbReference type="AlphaFoldDB" id="A0AAD7M7Z2"/>
<evidence type="ECO:0000313" key="4">
    <source>
        <dbReference type="Proteomes" id="UP001221757"/>
    </source>
</evidence>
<dbReference type="InterPro" id="IPR049192">
    <property type="entry name" value="DUF4246_C"/>
</dbReference>
<comment type="caution">
    <text evidence="3">The sequence shown here is derived from an EMBL/GenBank/DDBJ whole genome shotgun (WGS) entry which is preliminary data.</text>
</comment>
<dbReference type="Proteomes" id="UP001221757">
    <property type="component" value="Unassembled WGS sequence"/>
</dbReference>
<feature type="domain" description="DUF4246" evidence="2">
    <location>
        <begin position="3"/>
        <end position="38"/>
    </location>
</feature>
<dbReference type="PANTHER" id="PTHR33119">
    <property type="entry name" value="IFI3P"/>
    <property type="match status" value="1"/>
</dbReference>
<dbReference type="EMBL" id="JARKIE010000008">
    <property type="protein sequence ID" value="KAJ7705346.1"/>
    <property type="molecule type" value="Genomic_DNA"/>
</dbReference>
<keyword evidence="4" id="KW-1185">Reference proteome</keyword>
<sequence length="499" mass="56668">PTQLAELRMYGLSWAIRSKPEWQRKICDPEIIEKWRKEALEQQESIDLAEKMTHNMVNYVLTELSGYARLSVVESGIECGPFDAIWYSDRLISNETSKLLRVAVARPVTDIPDESKDWHPGSNGQVLDLVHPSLYPIIYGRTLAGSNLQPPQLGDSEHYANYALSSRFCWLPSDFSVDATDGLAKLVSPYINNLHPTTHKPLYRIIESVLSAFIPVFERVLSQINGQDQDLYRDVPPGSGRIKVERTKLLDEAPKTFPEAHEEYTGELEKMIVPYSLKGKTIQCIIKLANIRLTPENPEYKGGSWHVEGMFNERIVASGIYYYEEDNISESRLAFRVTTGPPVYHEQDDELCMDILYGMKRHATPGQITSAGRALAWPNIYQHRVAPFSLVDRTKPGHRKILALFLVDPSIAPIPSATTVPPQQADWAFAAMEDARADPGSLFSRLPPELSNAIRERLPDAFVARAEAEEYRLRLMKERTRLVEVHDRKLSHSFNMCEH</sequence>
<gene>
    <name evidence="3" type="ORF">B0H17DRAFT_920489</name>
</gene>
<protein>
    <submittedName>
        <fullName evidence="3">Uncharacterized protein</fullName>
    </submittedName>
</protein>
<feature type="domain" description="DUF4246" evidence="1">
    <location>
        <begin position="55"/>
        <end position="428"/>
    </location>
</feature>
<dbReference type="Pfam" id="PF14033">
    <property type="entry name" value="DUF4246"/>
    <property type="match status" value="1"/>
</dbReference>
<accession>A0AAD7M7Z2</accession>
<organism evidence="3 4">
    <name type="scientific">Mycena rosella</name>
    <name type="common">Pink bonnet</name>
    <name type="synonym">Agaricus rosellus</name>
    <dbReference type="NCBI Taxonomy" id="1033263"/>
    <lineage>
        <taxon>Eukaryota</taxon>
        <taxon>Fungi</taxon>
        <taxon>Dikarya</taxon>
        <taxon>Basidiomycota</taxon>
        <taxon>Agaricomycotina</taxon>
        <taxon>Agaricomycetes</taxon>
        <taxon>Agaricomycetidae</taxon>
        <taxon>Agaricales</taxon>
        <taxon>Marasmiineae</taxon>
        <taxon>Mycenaceae</taxon>
        <taxon>Mycena</taxon>
    </lineage>
</organism>
<dbReference type="PANTHER" id="PTHR33119:SF1">
    <property type="entry name" value="FE2OG DIOXYGENASE DOMAIN-CONTAINING PROTEIN"/>
    <property type="match status" value="1"/>
</dbReference>